<sequence>MGVCPGDQLLISQTDSSDDISSWSGSHTDDGLTVSSIPFSTILAMLEELKALESDSEYQPLGTSYEPSSNSIIPFRGSTRDGYQESICGQSDASTCKLTTTTKSEQRDATDEFQVVVVDISNSLWHPVGRYINGDGGLDPWTIFSNFGALESEVETDVGFELDDGWECEFLVCPDHGHLDLWGDLLEF</sequence>
<dbReference type="EMBL" id="JAVHJM010000002">
    <property type="protein sequence ID" value="KAK6518734.1"/>
    <property type="molecule type" value="Genomic_DNA"/>
</dbReference>
<gene>
    <name evidence="1" type="ORF">TWF506_005872</name>
</gene>
<accession>A0AAN8NEX0</accession>
<evidence type="ECO:0000313" key="2">
    <source>
        <dbReference type="Proteomes" id="UP001307849"/>
    </source>
</evidence>
<keyword evidence="2" id="KW-1185">Reference proteome</keyword>
<dbReference type="Proteomes" id="UP001307849">
    <property type="component" value="Unassembled WGS sequence"/>
</dbReference>
<proteinExistence type="predicted"/>
<protein>
    <submittedName>
        <fullName evidence="1">Uncharacterized protein</fullName>
    </submittedName>
</protein>
<reference evidence="1 2" key="1">
    <citation type="submission" date="2019-10" db="EMBL/GenBank/DDBJ databases">
        <authorList>
            <person name="Palmer J.M."/>
        </authorList>
    </citation>
    <scope>NUCLEOTIDE SEQUENCE [LARGE SCALE GENOMIC DNA]</scope>
    <source>
        <strain evidence="1 2">TWF506</strain>
    </source>
</reference>
<comment type="caution">
    <text evidence="1">The sequence shown here is derived from an EMBL/GenBank/DDBJ whole genome shotgun (WGS) entry which is preliminary data.</text>
</comment>
<dbReference type="AlphaFoldDB" id="A0AAN8NEX0"/>
<organism evidence="1 2">
    <name type="scientific">Arthrobotrys conoides</name>
    <dbReference type="NCBI Taxonomy" id="74498"/>
    <lineage>
        <taxon>Eukaryota</taxon>
        <taxon>Fungi</taxon>
        <taxon>Dikarya</taxon>
        <taxon>Ascomycota</taxon>
        <taxon>Pezizomycotina</taxon>
        <taxon>Orbiliomycetes</taxon>
        <taxon>Orbiliales</taxon>
        <taxon>Orbiliaceae</taxon>
        <taxon>Arthrobotrys</taxon>
    </lineage>
</organism>
<evidence type="ECO:0000313" key="1">
    <source>
        <dbReference type="EMBL" id="KAK6518734.1"/>
    </source>
</evidence>
<name>A0AAN8NEX0_9PEZI</name>